<evidence type="ECO:0000256" key="4">
    <source>
        <dbReference type="ARBA" id="ARBA00022692"/>
    </source>
</evidence>
<dbReference type="Pfam" id="PF22807">
    <property type="entry name" value="TrAA12"/>
    <property type="match status" value="1"/>
</dbReference>
<feature type="transmembrane region" description="Helical" evidence="9">
    <location>
        <begin position="629"/>
        <end position="649"/>
    </location>
</feature>
<feature type="transmembrane region" description="Helical" evidence="9">
    <location>
        <begin position="777"/>
        <end position="798"/>
    </location>
</feature>
<dbReference type="InterPro" id="IPR054539">
    <property type="entry name" value="Beta-prop_PDH"/>
</dbReference>
<evidence type="ECO:0000259" key="10">
    <source>
        <dbReference type="Pfam" id="PF22807"/>
    </source>
</evidence>
<keyword evidence="12" id="KW-1185">Reference proteome</keyword>
<keyword evidence="6" id="KW-0653">Protein transport</keyword>
<dbReference type="InterPro" id="IPR011042">
    <property type="entry name" value="6-blade_b-propeller_TolB-like"/>
</dbReference>
<feature type="transmembrane region" description="Helical" evidence="9">
    <location>
        <begin position="909"/>
        <end position="933"/>
    </location>
</feature>
<evidence type="ECO:0000256" key="1">
    <source>
        <dbReference type="ARBA" id="ARBA00004141"/>
    </source>
</evidence>
<evidence type="ECO:0000256" key="2">
    <source>
        <dbReference type="ARBA" id="ARBA00008807"/>
    </source>
</evidence>
<evidence type="ECO:0000313" key="11">
    <source>
        <dbReference type="EMBL" id="KAF5338104.1"/>
    </source>
</evidence>
<gene>
    <name evidence="11" type="ORF">D9758_015381</name>
</gene>
<comment type="subcellular location">
    <subcellularLocation>
        <location evidence="1">Membrane</location>
        <topology evidence="1">Multi-pass membrane protein</topology>
    </subcellularLocation>
</comment>
<proteinExistence type="inferred from homology"/>
<evidence type="ECO:0000256" key="9">
    <source>
        <dbReference type="SAM" id="Phobius"/>
    </source>
</evidence>
<evidence type="ECO:0000256" key="6">
    <source>
        <dbReference type="ARBA" id="ARBA00022927"/>
    </source>
</evidence>
<keyword evidence="4 9" id="KW-0812">Transmembrane</keyword>
<dbReference type="InterPro" id="IPR004648">
    <property type="entry name" value="Oligpept_transpt"/>
</dbReference>
<dbReference type="NCBIfam" id="TIGR00728">
    <property type="entry name" value="OPT_sfam"/>
    <property type="match status" value="1"/>
</dbReference>
<organism evidence="11 12">
    <name type="scientific">Tetrapyrgos nigripes</name>
    <dbReference type="NCBI Taxonomy" id="182062"/>
    <lineage>
        <taxon>Eukaryota</taxon>
        <taxon>Fungi</taxon>
        <taxon>Dikarya</taxon>
        <taxon>Basidiomycota</taxon>
        <taxon>Agaricomycotina</taxon>
        <taxon>Agaricomycetes</taxon>
        <taxon>Agaricomycetidae</taxon>
        <taxon>Agaricales</taxon>
        <taxon>Marasmiineae</taxon>
        <taxon>Marasmiaceae</taxon>
        <taxon>Tetrapyrgos</taxon>
    </lineage>
</organism>
<feature type="transmembrane region" description="Helical" evidence="9">
    <location>
        <begin position="1062"/>
        <end position="1080"/>
    </location>
</feature>
<comment type="caution">
    <text evidence="11">The sequence shown here is derived from an EMBL/GenBank/DDBJ whole genome shotgun (WGS) entry which is preliminary data.</text>
</comment>
<dbReference type="EMBL" id="JAACJM010000200">
    <property type="protein sequence ID" value="KAF5338104.1"/>
    <property type="molecule type" value="Genomic_DNA"/>
</dbReference>
<feature type="transmembrane region" description="Helical" evidence="9">
    <location>
        <begin position="699"/>
        <end position="718"/>
    </location>
</feature>
<comment type="similarity">
    <text evidence="2">Belongs to the oligopeptide OPT transporter family.</text>
</comment>
<dbReference type="GO" id="GO:0035673">
    <property type="term" value="F:oligopeptide transmembrane transporter activity"/>
    <property type="evidence" value="ECO:0007669"/>
    <property type="project" value="InterPro"/>
</dbReference>
<dbReference type="SUPFAM" id="SSF63825">
    <property type="entry name" value="YWTD domain"/>
    <property type="match status" value="1"/>
</dbReference>
<dbReference type="InterPro" id="IPR004813">
    <property type="entry name" value="OPT"/>
</dbReference>
<feature type="transmembrane region" description="Helical" evidence="9">
    <location>
        <begin position="884"/>
        <end position="903"/>
    </location>
</feature>
<evidence type="ECO:0000256" key="3">
    <source>
        <dbReference type="ARBA" id="ARBA00022448"/>
    </source>
</evidence>
<keyword evidence="3" id="KW-0813">Transport</keyword>
<dbReference type="AlphaFoldDB" id="A0A8H5CAE9"/>
<sequence length="1167" mass="128907">MQMSASIAFLSTMLLISSLTVKKLLLLLFSYSLWTTLIQAQTQPPGILFRSPVTVAPGYSARVVFSNLTSPRGIAFDSTGDTLLVVERGFGVTALSPSLTSPGSWERIVVIQNGSFTHGIEVDGASLYLSTAGQVLRYEYDASTRSVAVGQDPQIVVDGLPADGELTTHPLLLEHSPNGQAGALYVGSGPLTNIDLTARDPASGRSQIRRFPLTATSASTQSWSSGGIIAYGIRNPAGFAFGPSSSSNELYIVENGASIDNVTGLTSDFVNDNPADELELVDLAGYTSSTLPFFGFPDCATLWNPQADPTGDPQFASLAKGEQFSLILPVDAGDEIRDDSWCRDESNNRRPALSFQAHSVPLDIKFQSGPSGADAFVSFHGSFDRDPPTGYGVVKVALPLFQSNDALGYEFIVQATNLVSCPVTGTGQECIRPVGLAFRTTGTSALTTGGENGEGSKGLELFVSSDESGEERLSERAIAAILQGKDIMLLLYRATFVEVPLHGNELDMVEIQETPAADMDASVLTYRDAKKTETEDYFGDEKKSLDDVEDAKEFKDDSSLELDEYTAKGPDDDPAYSVLPQIVRELCDFEDDVNMPVLTWRFYFLSAIFTALGAWLQQMGFFRTTYVPYSIYFVQIASLYFGRLMAAGLPQKKVGWGETFWFELNPGEFNIKEHVAVVLAASTGGTNNLGDYVLAPLQVFYDAPMNGWLALLFMAAVFKAMRSSLGNESATAKKQINPTAQFLGSGLGGAGFLNITLDWSNIGSQCIYYPYWAQINMFTAGVIAAWILIPIGFFTGIWQSDLYPIQTQTLYLRNGSKYPTTALMTAEYQLNVTLYDEIGPPMMSAQLRWMCPMIYRTWKAQRAGGRAHNDKLTQLIRQYPTVPLWWNLALFIIPMVILTILTARGVLYMPIYMLFIGVAIGACIVVPMGYIYAISGYQMSVGYFNELFYGYAIQAGGSRHPIGSLSYRVISGQCWYEAQKMLADMKLGHYFHIPPRAVMLAQIWGIFVVLWVCNTKGDVLTGKITDPNRQWTGQTIISLYNQSISFALVGPKLMFNDAIYSPMLYGFLVGAVVPFILYGLHRLRPRWRFDLWNIAIFSDYFTNFFGNISNIFFSLFLLGTLNHLYFKRYRYEFWKKYAYLFGAAADTGYNFAVKTITMPNWVRAFII</sequence>
<evidence type="ECO:0000256" key="7">
    <source>
        <dbReference type="ARBA" id="ARBA00022989"/>
    </source>
</evidence>
<feature type="transmembrane region" description="Helical" evidence="9">
    <location>
        <begin position="990"/>
        <end position="1011"/>
    </location>
</feature>
<dbReference type="PANTHER" id="PTHR22601">
    <property type="entry name" value="ISP4 LIKE PROTEIN"/>
    <property type="match status" value="1"/>
</dbReference>
<dbReference type="GO" id="GO:0016020">
    <property type="term" value="C:membrane"/>
    <property type="evidence" value="ECO:0007669"/>
    <property type="project" value="UniProtKB-SubCell"/>
</dbReference>
<name>A0A8H5CAE9_9AGAR</name>
<feature type="transmembrane region" description="Helical" evidence="9">
    <location>
        <begin position="600"/>
        <end position="617"/>
    </location>
</feature>
<dbReference type="Pfam" id="PF03169">
    <property type="entry name" value="OPT"/>
    <property type="match status" value="2"/>
</dbReference>
<dbReference type="Gene3D" id="2.120.10.30">
    <property type="entry name" value="TolB, C-terminal domain"/>
    <property type="match status" value="1"/>
</dbReference>
<keyword evidence="7 9" id="KW-1133">Transmembrane helix</keyword>
<dbReference type="GO" id="GO:0015031">
    <property type="term" value="P:protein transport"/>
    <property type="evidence" value="ECO:0007669"/>
    <property type="project" value="UniProtKB-KW"/>
</dbReference>
<keyword evidence="5" id="KW-0571">Peptide transport</keyword>
<feature type="transmembrane region" description="Helical" evidence="9">
    <location>
        <begin position="1100"/>
        <end position="1126"/>
    </location>
</feature>
<evidence type="ECO:0000313" key="12">
    <source>
        <dbReference type="Proteomes" id="UP000559256"/>
    </source>
</evidence>
<accession>A0A8H5CAE9</accession>
<keyword evidence="8 9" id="KW-0472">Membrane</keyword>
<reference evidence="11 12" key="1">
    <citation type="journal article" date="2020" name="ISME J.">
        <title>Uncovering the hidden diversity of litter-decomposition mechanisms in mushroom-forming fungi.</title>
        <authorList>
            <person name="Floudas D."/>
            <person name="Bentzer J."/>
            <person name="Ahren D."/>
            <person name="Johansson T."/>
            <person name="Persson P."/>
            <person name="Tunlid A."/>
        </authorList>
    </citation>
    <scope>NUCLEOTIDE SEQUENCE [LARGE SCALE GENOMIC DNA]</scope>
    <source>
        <strain evidence="11 12">CBS 291.85</strain>
    </source>
</reference>
<evidence type="ECO:0000256" key="5">
    <source>
        <dbReference type="ARBA" id="ARBA00022856"/>
    </source>
</evidence>
<feature type="domain" description="Pyrroloquinoline quinone-dependent pyranose dehydrogenase beta-propeller" evidence="10">
    <location>
        <begin position="54"/>
        <end position="442"/>
    </location>
</feature>
<protein>
    <recommendedName>
        <fullName evidence="10">Pyrroloquinoline quinone-dependent pyranose dehydrogenase beta-propeller domain-containing protein</fullName>
    </recommendedName>
</protein>
<dbReference type="Proteomes" id="UP000559256">
    <property type="component" value="Unassembled WGS sequence"/>
</dbReference>
<evidence type="ECO:0000256" key="8">
    <source>
        <dbReference type="ARBA" id="ARBA00023136"/>
    </source>
</evidence>
<dbReference type="OrthoDB" id="9986677at2759"/>